<dbReference type="Pfam" id="PF16190">
    <property type="entry name" value="E1_FCCH"/>
    <property type="match status" value="1"/>
</dbReference>
<evidence type="ECO:0000259" key="11">
    <source>
        <dbReference type="SMART" id="SM00985"/>
    </source>
</evidence>
<dbReference type="PROSITE" id="PS00865">
    <property type="entry name" value="UBIQUITIN_ACTIVAT_2"/>
    <property type="match status" value="1"/>
</dbReference>
<dbReference type="Gene3D" id="3.40.50.720">
    <property type="entry name" value="NAD(P)-binding Rossmann-like Domain"/>
    <property type="match status" value="1"/>
</dbReference>
<protein>
    <recommendedName>
        <fullName evidence="4">E1 ubiquitin-activating enzyme</fullName>
        <ecNumber evidence="4">6.2.1.45</ecNumber>
    </recommendedName>
</protein>
<evidence type="ECO:0000313" key="13">
    <source>
        <dbReference type="EnsemblPlants" id="KRG98233"/>
    </source>
</evidence>
<keyword evidence="7 10" id="KW-0833">Ubl conjugation pathway</keyword>
<dbReference type="Gene3D" id="3.40.50.12550">
    <property type="entry name" value="Ubiquitin-activating enzyme E1, inactive adenylation domain, subdomain 2"/>
    <property type="match status" value="1"/>
</dbReference>
<dbReference type="Pfam" id="PF10585">
    <property type="entry name" value="UBA_E1_SCCH"/>
    <property type="match status" value="1"/>
</dbReference>
<dbReference type="InterPro" id="IPR033127">
    <property type="entry name" value="UBQ-activ_enz_E1_Cys_AS"/>
</dbReference>
<feature type="active site" description="Glycyl thioester intermediate" evidence="9">
    <location>
        <position position="376"/>
    </location>
</feature>
<dbReference type="GO" id="GO:0004839">
    <property type="term" value="F:ubiquitin activating enzyme activity"/>
    <property type="evidence" value="ECO:0007669"/>
    <property type="project" value="UniProtKB-EC"/>
</dbReference>
<dbReference type="NCBIfam" id="TIGR01408">
    <property type="entry name" value="Ube1"/>
    <property type="match status" value="1"/>
</dbReference>
<name>A0A0R0EWS1_SOYBN</name>
<reference evidence="13" key="2">
    <citation type="submission" date="2018-02" db="UniProtKB">
        <authorList>
            <consortium name="EnsemblPlants"/>
        </authorList>
    </citation>
    <scope>IDENTIFICATION</scope>
    <source>
        <strain evidence="13">Williams 82</strain>
    </source>
</reference>
<evidence type="ECO:0000313" key="14">
    <source>
        <dbReference type="Proteomes" id="UP000008827"/>
    </source>
</evidence>
<keyword evidence="6 10" id="KW-0547">Nucleotide-binding</keyword>
<dbReference type="InterPro" id="IPR045886">
    <property type="entry name" value="ThiF/MoeB/HesA"/>
</dbReference>
<dbReference type="PANTHER" id="PTHR10953">
    <property type="entry name" value="UBIQUITIN-ACTIVATING ENZYME E1"/>
    <property type="match status" value="1"/>
</dbReference>
<proteinExistence type="inferred from homology"/>
<dbReference type="AlphaFoldDB" id="A0A0R0EWS1"/>
<dbReference type="FunFam" id="1.10.10.2660:FF:000002">
    <property type="entry name" value="Ubiquitin-activating enzyme E1 2"/>
    <property type="match status" value="1"/>
</dbReference>
<dbReference type="InterPro" id="IPR042063">
    <property type="entry name" value="Ubi_acti_E1_SCCH"/>
</dbReference>
<feature type="domain" description="Ubiquitin-activating enzyme E1 C-terminal" evidence="11">
    <location>
        <begin position="673"/>
        <end position="795"/>
    </location>
</feature>
<dbReference type="InterPro" id="IPR000594">
    <property type="entry name" value="ThiF_NAD_FAD-bd"/>
</dbReference>
<dbReference type="CDD" id="cd01490">
    <property type="entry name" value="Ube1_repeat2"/>
    <property type="match status" value="1"/>
</dbReference>
<dbReference type="InterPro" id="IPR018965">
    <property type="entry name" value="Ub-activating_enz_E1_C"/>
</dbReference>
<evidence type="ECO:0000256" key="6">
    <source>
        <dbReference type="ARBA" id="ARBA00022741"/>
    </source>
</evidence>
<evidence type="ECO:0000256" key="10">
    <source>
        <dbReference type="RuleBase" id="RU000519"/>
    </source>
</evidence>
<evidence type="ECO:0000256" key="2">
    <source>
        <dbReference type="ARBA" id="ARBA00004906"/>
    </source>
</evidence>
<dbReference type="EnsemblPlants" id="KRG98233">
    <property type="protein sequence ID" value="KRG98233"/>
    <property type="gene ID" value="GLYMA_18G058900"/>
</dbReference>
<dbReference type="InterPro" id="IPR035985">
    <property type="entry name" value="Ubiquitin-activating_enz"/>
</dbReference>
<evidence type="ECO:0000256" key="3">
    <source>
        <dbReference type="ARBA" id="ARBA00005673"/>
    </source>
</evidence>
<evidence type="ECO:0000256" key="5">
    <source>
        <dbReference type="ARBA" id="ARBA00022598"/>
    </source>
</evidence>
<comment type="catalytic activity">
    <reaction evidence="1">
        <text>ATP + ubiquitin + [E1 ubiquitin-activating enzyme]-L-cysteine = AMP + diphosphate + S-ubiquitinyl-[E1 ubiquitin-activating enzyme]-L-cysteine.</text>
        <dbReference type="EC" id="6.2.1.45"/>
    </reaction>
</comment>
<dbReference type="Pfam" id="PF16191">
    <property type="entry name" value="E1_4HB"/>
    <property type="match status" value="1"/>
</dbReference>
<dbReference type="EMBL" id="CM000851">
    <property type="protein sequence ID" value="KRG98233.1"/>
    <property type="molecule type" value="Genomic_DNA"/>
</dbReference>
<dbReference type="FunFam" id="3.40.50.12550:FF:000001">
    <property type="entry name" value="Ubiquitin-activating enzyme E1 1"/>
    <property type="match status" value="1"/>
</dbReference>
<dbReference type="PANTHER" id="PTHR10953:SF215">
    <property type="entry name" value="UBIQUITIN-ACTIVATING ENZYME E1 1"/>
    <property type="match status" value="1"/>
</dbReference>
<dbReference type="InterPro" id="IPR019572">
    <property type="entry name" value="UBA_E1_SCCH"/>
</dbReference>
<dbReference type="Pfam" id="PF00899">
    <property type="entry name" value="ThiF"/>
    <property type="match status" value="1"/>
</dbReference>
<keyword evidence="5 10" id="KW-0436">Ligase</keyword>
<gene>
    <name evidence="13" type="primary">LOC100780392</name>
    <name evidence="12" type="ORF">GLYMA_18G058900</name>
</gene>
<keyword evidence="14" id="KW-1185">Reference proteome</keyword>
<organism evidence="12">
    <name type="scientific">Glycine max</name>
    <name type="common">Soybean</name>
    <name type="synonym">Glycine hispida</name>
    <dbReference type="NCBI Taxonomy" id="3847"/>
    <lineage>
        <taxon>Eukaryota</taxon>
        <taxon>Viridiplantae</taxon>
        <taxon>Streptophyta</taxon>
        <taxon>Embryophyta</taxon>
        <taxon>Tracheophyta</taxon>
        <taxon>Spermatophyta</taxon>
        <taxon>Magnoliopsida</taxon>
        <taxon>eudicotyledons</taxon>
        <taxon>Gunneridae</taxon>
        <taxon>Pentapetalae</taxon>
        <taxon>rosids</taxon>
        <taxon>fabids</taxon>
        <taxon>Fabales</taxon>
        <taxon>Fabaceae</taxon>
        <taxon>Papilionoideae</taxon>
        <taxon>50 kb inversion clade</taxon>
        <taxon>NPAAA clade</taxon>
        <taxon>indigoferoid/millettioid clade</taxon>
        <taxon>Phaseoleae</taxon>
        <taxon>Glycine</taxon>
        <taxon>Glycine subgen. Soja</taxon>
    </lineage>
</organism>
<accession>A0A0R0EWS1</accession>
<reference evidence="12 13" key="1">
    <citation type="journal article" date="2010" name="Nature">
        <title>Genome sequence of the palaeopolyploid soybean.</title>
        <authorList>
            <person name="Schmutz J."/>
            <person name="Cannon S.B."/>
            <person name="Schlueter J."/>
            <person name="Ma J."/>
            <person name="Mitros T."/>
            <person name="Nelson W."/>
            <person name="Hyten D.L."/>
            <person name="Song Q."/>
            <person name="Thelen J.J."/>
            <person name="Cheng J."/>
            <person name="Xu D."/>
            <person name="Hellsten U."/>
            <person name="May G.D."/>
            <person name="Yu Y."/>
            <person name="Sakurai T."/>
            <person name="Umezawa T."/>
            <person name="Bhattacharyya M.K."/>
            <person name="Sandhu D."/>
            <person name="Valliyodan B."/>
            <person name="Lindquist E."/>
            <person name="Peto M."/>
            <person name="Grant D."/>
            <person name="Shu S."/>
            <person name="Goodstein D."/>
            <person name="Barry K."/>
            <person name="Futrell-Griggs M."/>
            <person name="Abernathy B."/>
            <person name="Du J."/>
            <person name="Tian Z."/>
            <person name="Zhu L."/>
            <person name="Gill N."/>
            <person name="Joshi T."/>
            <person name="Libault M."/>
            <person name="Sethuraman A."/>
            <person name="Zhang X.-C."/>
            <person name="Shinozaki K."/>
            <person name="Nguyen H.T."/>
            <person name="Wing R.A."/>
            <person name="Cregan P."/>
            <person name="Specht J."/>
            <person name="Grimwood J."/>
            <person name="Rokhsar D."/>
            <person name="Stacey G."/>
            <person name="Shoemaker R.C."/>
            <person name="Jackson S.A."/>
        </authorList>
    </citation>
    <scope>NUCLEOTIDE SEQUENCE</scope>
    <source>
        <strain evidence="13">cv. Williams 82</strain>
        <tissue evidence="12">Callus</tissue>
    </source>
</reference>
<evidence type="ECO:0000256" key="1">
    <source>
        <dbReference type="ARBA" id="ARBA00000488"/>
    </source>
</evidence>
<dbReference type="Gene3D" id="3.10.290.60">
    <property type="entry name" value="Ubiquitin-activating enzyme E1, UFD domain"/>
    <property type="match status" value="1"/>
</dbReference>
<dbReference type="Pfam" id="PF09358">
    <property type="entry name" value="E1_UFD"/>
    <property type="match status" value="1"/>
</dbReference>
<comment type="similarity">
    <text evidence="3 10">Belongs to the ubiquitin-activating E1 family.</text>
</comment>
<dbReference type="ExpressionAtlas" id="A0A0R0EWS1">
    <property type="expression patterns" value="baseline and differential"/>
</dbReference>
<dbReference type="InterPro" id="IPR018075">
    <property type="entry name" value="UBQ-activ_enz_E1"/>
</dbReference>
<evidence type="ECO:0000256" key="8">
    <source>
        <dbReference type="ARBA" id="ARBA00022840"/>
    </source>
</evidence>
<dbReference type="SMART" id="SM00985">
    <property type="entry name" value="UBA_e1_C"/>
    <property type="match status" value="1"/>
</dbReference>
<evidence type="ECO:0000256" key="7">
    <source>
        <dbReference type="ARBA" id="ARBA00022786"/>
    </source>
</evidence>
<dbReference type="FunFam" id="3.40.50.720:FF:000015">
    <property type="entry name" value="Ubiquitin-activating enzyme E1 1"/>
    <property type="match status" value="1"/>
</dbReference>
<dbReference type="InterPro" id="IPR032418">
    <property type="entry name" value="E1_FCCH"/>
</dbReference>
<dbReference type="Gene3D" id="1.10.10.2660">
    <property type="entry name" value="Ubiquitin-activating enzyme E1, SCCH domain"/>
    <property type="match status" value="1"/>
</dbReference>
<dbReference type="Proteomes" id="UP000008827">
    <property type="component" value="Chromosome 18"/>
</dbReference>
<dbReference type="Gramene" id="KRG98233">
    <property type="protein sequence ID" value="KRG98233"/>
    <property type="gene ID" value="GLYMA_18G058900"/>
</dbReference>
<keyword evidence="8 10" id="KW-0067">ATP-binding</keyword>
<dbReference type="EC" id="6.2.1.45" evidence="4"/>
<evidence type="ECO:0000256" key="4">
    <source>
        <dbReference type="ARBA" id="ARBA00012990"/>
    </source>
</evidence>
<dbReference type="PROSITE" id="PS00536">
    <property type="entry name" value="UBIQUITIN_ACTIVAT_1"/>
    <property type="match status" value="1"/>
</dbReference>
<evidence type="ECO:0000313" key="12">
    <source>
        <dbReference type="EMBL" id="KRG98233.1"/>
    </source>
</evidence>
<dbReference type="FunFam" id="3.10.290.60:FF:000001">
    <property type="entry name" value="Ubiquitin-activating enzyme E1 2"/>
    <property type="match status" value="1"/>
</dbReference>
<comment type="pathway">
    <text evidence="2">Protein modification; protein ubiquitination.</text>
</comment>
<evidence type="ECO:0000256" key="9">
    <source>
        <dbReference type="PROSITE-ProRule" id="PRU10132"/>
    </source>
</evidence>
<dbReference type="InterPro" id="IPR032420">
    <property type="entry name" value="E1_4HB"/>
</dbReference>
<sequence length="800" mass="89832">MKELNDGKPRKIKDARAYSFTLEEDTTNYGTYEKGGIVTQVKQPKVLNFKPLKEAITDPGDFLLSDFSKFDRPPLLHLAFQALDKFISELGRFPVAGSEDDAQKLISVASHINDSLRDGKLEDINPKLLRYFAFGSRAVLNPMAAMFGGIVGQEVVKACSGKFYPLFQFFYFDSVESLPSEPVDPNDFRPVNGRYDAQISVFGQKLQKKLEDSKVFVVGSGALGCEFLKNLALMGVSCGSQGKLTITDDDVIEKSNLSRQFLFRDWNIGQAKSTVAASAAAAINPSFNIEALQNRVGTETENVFNDTFWENLSVVVNALDNVNARLYVDQRCLYFQKPLLESGTLGAKCNTQMVIPHLTENYGASRDPPEKQAPMCTVHSFPHNIDHCLTWARSEFEGLLEKTPAEVNAYLSNPSEYTNAMKNAGDAQARDNLERVLECLDQEKCETFEDCITWARLKFEDYFVNRVKQLIYTFPEDAATSTGAPFWSAPKRFPRPLQFSASDLGHLNFVSSASILRAETFGIPIPDWGKNPRKMAEAVDRVIVPDFQPKKDVKIVTDEKATSLSTASIDDAAVINDLVIKLERCRANLPPVFMMKPIQFEKDDDTNYHMDVIAGLANMRARNYSIPEVDKLKAKFIAGRIIPAIATSTAMATGLVCLELYKVLDGGHKVEDYRNTFANLALPLFSMAEPVPPKIIKHQDMSWTVWDRWILGDNPTLRELLEWLKAKGLNAYSISCGSCLLYNSMFPRHKDRMDKKVADLAREVAKFEILAYRRHLDVVVACEDDEDNDIDIPQISIYFR</sequence>
<dbReference type="InterPro" id="IPR018074">
    <property type="entry name" value="UBQ-activ_enz_E1_CS"/>
</dbReference>
<dbReference type="SUPFAM" id="SSF69572">
    <property type="entry name" value="Activating enzymes of the ubiquitin-like proteins"/>
    <property type="match status" value="2"/>
</dbReference>
<reference evidence="12" key="3">
    <citation type="submission" date="2018-07" db="EMBL/GenBank/DDBJ databases">
        <title>WGS assembly of Glycine max.</title>
        <authorList>
            <person name="Schmutz J."/>
            <person name="Cannon S."/>
            <person name="Schlueter J."/>
            <person name="Ma J."/>
            <person name="Mitros T."/>
            <person name="Nelson W."/>
            <person name="Hyten D."/>
            <person name="Song Q."/>
            <person name="Thelen J."/>
            <person name="Cheng J."/>
            <person name="Xu D."/>
            <person name="Hellsten U."/>
            <person name="May G."/>
            <person name="Yu Y."/>
            <person name="Sakurai T."/>
            <person name="Umezawa T."/>
            <person name="Bhattacharyya M."/>
            <person name="Sandhu D."/>
            <person name="Valliyodan B."/>
            <person name="Lindquist E."/>
            <person name="Peto M."/>
            <person name="Grant D."/>
            <person name="Shu S."/>
            <person name="Goodstein D."/>
            <person name="Barry K."/>
            <person name="Futrell-Griggs M."/>
            <person name="Abernathy B."/>
            <person name="Du J."/>
            <person name="Tian Z."/>
            <person name="Zhu L."/>
            <person name="Gill N."/>
            <person name="Joshi T."/>
            <person name="Libault M."/>
            <person name="Sethuraman A."/>
            <person name="Zhang X."/>
            <person name="Shinozaki K."/>
            <person name="Nguyen H."/>
            <person name="Wing R."/>
            <person name="Cregan P."/>
            <person name="Specht J."/>
            <person name="Grimwood J."/>
            <person name="Rokhsar D."/>
            <person name="Stacey G."/>
            <person name="Shoemaker R."/>
            <person name="Jackson S."/>
        </authorList>
    </citation>
    <scope>NUCLEOTIDE SEQUENCE</scope>
    <source>
        <tissue evidence="12">Callus</tissue>
    </source>
</reference>
<dbReference type="OMA" id="CIREKCN"/>
<dbReference type="UniPathway" id="UPA00143"/>
<dbReference type="GO" id="GO:0005524">
    <property type="term" value="F:ATP binding"/>
    <property type="evidence" value="ECO:0007669"/>
    <property type="project" value="UniProtKB-KW"/>
</dbReference>
<dbReference type="InterPro" id="IPR038252">
    <property type="entry name" value="UBA_E1_C_sf"/>
</dbReference>